<dbReference type="RefSeq" id="WP_109672115.1">
    <property type="nucleotide sequence ID" value="NZ_QGDT01000001.1"/>
</dbReference>
<dbReference type="Gene3D" id="3.40.50.720">
    <property type="entry name" value="NAD(P)-binding Rossmann-like Domain"/>
    <property type="match status" value="1"/>
</dbReference>
<reference evidence="3 4" key="1">
    <citation type="submission" date="2018-03" db="EMBL/GenBank/DDBJ databases">
        <title>Genomic Encyclopedia of Archaeal and Bacterial Type Strains, Phase II (KMG-II): from individual species to whole genera.</title>
        <authorList>
            <person name="Goeker M."/>
        </authorList>
    </citation>
    <scope>NUCLEOTIDE SEQUENCE [LARGE SCALE GENOMIC DNA]</scope>
    <source>
        <strain evidence="3 4">DSM 100346</strain>
    </source>
</reference>
<feature type="domain" description="Gfo/Idh/MocA-like oxidoreductase bacterial type C-terminal" evidence="2">
    <location>
        <begin position="381"/>
        <end position="430"/>
    </location>
</feature>
<dbReference type="SUPFAM" id="SSF51735">
    <property type="entry name" value="NAD(P)-binding Rossmann-fold domains"/>
    <property type="match status" value="1"/>
</dbReference>
<comment type="caution">
    <text evidence="3">The sequence shown here is derived from an EMBL/GenBank/DDBJ whole genome shotgun (WGS) entry which is preliminary data.</text>
</comment>
<evidence type="ECO:0000259" key="2">
    <source>
        <dbReference type="Pfam" id="PF19051"/>
    </source>
</evidence>
<dbReference type="GO" id="GO:0000166">
    <property type="term" value="F:nucleotide binding"/>
    <property type="evidence" value="ECO:0007669"/>
    <property type="project" value="InterPro"/>
</dbReference>
<accession>A0A316ATQ8</accession>
<evidence type="ECO:0000259" key="1">
    <source>
        <dbReference type="Pfam" id="PF01408"/>
    </source>
</evidence>
<dbReference type="SUPFAM" id="SSF55347">
    <property type="entry name" value="Glyceraldehyde-3-phosphate dehydrogenase-like, C-terminal domain"/>
    <property type="match status" value="1"/>
</dbReference>
<gene>
    <name evidence="3" type="ORF">CLV98_101236</name>
</gene>
<feature type="domain" description="Gfo/Idh/MocA-like oxidoreductase N-terminal" evidence="1">
    <location>
        <begin position="40"/>
        <end position="163"/>
    </location>
</feature>
<dbReference type="InterPro" id="IPR036291">
    <property type="entry name" value="NAD(P)-bd_dom_sf"/>
</dbReference>
<dbReference type="Pfam" id="PF19051">
    <property type="entry name" value="GFO_IDH_MocA_C2"/>
    <property type="match status" value="2"/>
</dbReference>
<dbReference type="PANTHER" id="PTHR43818:SF5">
    <property type="entry name" value="OXIDOREDUCTASE FAMILY PROTEIN"/>
    <property type="match status" value="1"/>
</dbReference>
<dbReference type="Gene3D" id="3.30.360.10">
    <property type="entry name" value="Dihydrodipicolinate Reductase, domain 2"/>
    <property type="match status" value="1"/>
</dbReference>
<evidence type="ECO:0000313" key="4">
    <source>
        <dbReference type="Proteomes" id="UP000245880"/>
    </source>
</evidence>
<evidence type="ECO:0000313" key="3">
    <source>
        <dbReference type="EMBL" id="PWJ60060.1"/>
    </source>
</evidence>
<dbReference type="NCBIfam" id="TIGR01409">
    <property type="entry name" value="TAT_signal_seq"/>
    <property type="match status" value="1"/>
</dbReference>
<keyword evidence="4" id="KW-1185">Reference proteome</keyword>
<dbReference type="Pfam" id="PF01408">
    <property type="entry name" value="GFO_IDH_MocA"/>
    <property type="match status" value="1"/>
</dbReference>
<feature type="domain" description="Gfo/Idh/MocA-like oxidoreductase bacterial type C-terminal" evidence="2">
    <location>
        <begin position="205"/>
        <end position="270"/>
    </location>
</feature>
<name>A0A316ATQ8_9BACT</name>
<dbReference type="EMBL" id="QGDT01000001">
    <property type="protein sequence ID" value="PWJ60060.1"/>
    <property type="molecule type" value="Genomic_DNA"/>
</dbReference>
<dbReference type="PANTHER" id="PTHR43818">
    <property type="entry name" value="BCDNA.GH03377"/>
    <property type="match status" value="1"/>
</dbReference>
<dbReference type="OrthoDB" id="9763611at2"/>
<proteinExistence type="predicted"/>
<dbReference type="AlphaFoldDB" id="A0A316ATQ8"/>
<dbReference type="InterPro" id="IPR050463">
    <property type="entry name" value="Gfo/Idh/MocA_oxidrdct_glycsds"/>
</dbReference>
<organism evidence="3 4">
    <name type="scientific">Dyadobacter jejuensis</name>
    <dbReference type="NCBI Taxonomy" id="1082580"/>
    <lineage>
        <taxon>Bacteria</taxon>
        <taxon>Pseudomonadati</taxon>
        <taxon>Bacteroidota</taxon>
        <taxon>Cytophagia</taxon>
        <taxon>Cytophagales</taxon>
        <taxon>Spirosomataceae</taxon>
        <taxon>Dyadobacter</taxon>
    </lineage>
</organism>
<dbReference type="InterPro" id="IPR000683">
    <property type="entry name" value="Gfo/Idh/MocA-like_OxRdtase_N"/>
</dbReference>
<protein>
    <submittedName>
        <fullName evidence="3">Secreted protein</fullName>
    </submittedName>
</protein>
<dbReference type="InterPro" id="IPR043906">
    <property type="entry name" value="Gfo/Idh/MocA_OxRdtase_bact_C"/>
</dbReference>
<sequence>MDEVNQVSRRKFLKNSTGAALALSVPYFVPQSAFGANDRVRVAVLGVNGRGKNHISGFSALKNVEVATLCDPDNTVLQTRAKEFKDKTGKTVKTEMDLRKVYDDKSIDAVSIATPNHWHALAMIWACQAGKDVYVEKPGSHHFEEGRKMIEAQQKYKRVVQHGVQLRSSAAMQEAVKHLRDGLIGKVYMARGLVYKWRPDIGDKGVSKVPAGLDYDLWTGPAEMKPFSENYVHYNWHWHWNYGNGDIGNQGIHETDLCMWGLGVDTFPEKITSAGGKFLWDDAKETPELLSSTYIYPKEKKIIEFEVRPWMTNLEDGAGIGNIFYGSEGYMVIKGYDYYETFLGRDRKPGPSRKAGGDHYKNFIDAVVAGDPSMVNGPVETIHLSSGLAHLGNIAYRVGRSLTFDPAKEKFVGDTEADGLLARKYRNPFSIPDKV</sequence>
<dbReference type="InterPro" id="IPR019546">
    <property type="entry name" value="TAT_signal_bac_arc"/>
</dbReference>
<dbReference type="PROSITE" id="PS51318">
    <property type="entry name" value="TAT"/>
    <property type="match status" value="1"/>
</dbReference>
<dbReference type="InterPro" id="IPR006311">
    <property type="entry name" value="TAT_signal"/>
</dbReference>
<dbReference type="Proteomes" id="UP000245880">
    <property type="component" value="Unassembled WGS sequence"/>
</dbReference>